<evidence type="ECO:0008006" key="3">
    <source>
        <dbReference type="Google" id="ProtNLM"/>
    </source>
</evidence>
<comment type="caution">
    <text evidence="1">The sequence shown here is derived from an EMBL/GenBank/DDBJ whole genome shotgun (WGS) entry which is preliminary data.</text>
</comment>
<dbReference type="EMBL" id="SMBU01000004">
    <property type="protein sequence ID" value="TCV02281.1"/>
    <property type="molecule type" value="Genomic_DNA"/>
</dbReference>
<dbReference type="Proteomes" id="UP000295110">
    <property type="component" value="Unassembled WGS sequence"/>
</dbReference>
<dbReference type="OrthoDB" id="6015875at2"/>
<sequence>MSDLRITPAPDEPRSADDFFRDGDAPVDSLLWWQLDRHEALLAAQRALFGGEAAWVRLRVWVFLELMALPAARLTRDELNRHFHHVREDALETVLKRLRDAALLHWEASTQTYAITPLAQSIVGMLQPLTADTTGPDDDLAALLAGVAGAHQLGLLEPQQLNMLQAQLARLREEFADAMASGSEFELRRANARFVRAIALVERASDAVKAIIEQAQASGHARLERLARELAGAQAGLLVMASQFNRALQQADRQRVTLGSTGVTTTDLRQWLQRVPDLAALLGEALSTGVQPALVGAQELVDGAEAEFERDRPRPADVAGLPAAQAAPDGRLEVLSLPAELGALQRLLDGWTAEGLGTQPVEPAVLGGSYASAAYRAQLLPLLGDPQAHHLKGAAGDMARQPWRVQWSAEQGPVDDEAVAWMSRGELTKESVKEQGE</sequence>
<accession>A0A4R3VDQ8</accession>
<evidence type="ECO:0000313" key="1">
    <source>
        <dbReference type="EMBL" id="TCV02281.1"/>
    </source>
</evidence>
<gene>
    <name evidence="1" type="ORF">EV671_100454</name>
</gene>
<reference evidence="1 2" key="1">
    <citation type="submission" date="2019-03" db="EMBL/GenBank/DDBJ databases">
        <title>Genomic Encyclopedia of Type Strains, Phase IV (KMG-IV): sequencing the most valuable type-strain genomes for metagenomic binning, comparative biology and taxonomic classification.</title>
        <authorList>
            <person name="Goeker M."/>
        </authorList>
    </citation>
    <scope>NUCLEOTIDE SEQUENCE [LARGE SCALE GENOMIC DNA]</scope>
    <source>
        <strain evidence="1 2">DSM 654</strain>
    </source>
</reference>
<organism evidence="1 2">
    <name type="scientific">Roseateles saccharophilus</name>
    <name type="common">Pseudomonas saccharophila</name>
    <dbReference type="NCBI Taxonomy" id="304"/>
    <lineage>
        <taxon>Bacteria</taxon>
        <taxon>Pseudomonadati</taxon>
        <taxon>Pseudomonadota</taxon>
        <taxon>Betaproteobacteria</taxon>
        <taxon>Burkholderiales</taxon>
        <taxon>Sphaerotilaceae</taxon>
        <taxon>Roseateles</taxon>
    </lineage>
</organism>
<proteinExistence type="predicted"/>
<evidence type="ECO:0000313" key="2">
    <source>
        <dbReference type="Proteomes" id="UP000295110"/>
    </source>
</evidence>
<keyword evidence="2" id="KW-1185">Reference proteome</keyword>
<dbReference type="RefSeq" id="WP_132570167.1">
    <property type="nucleotide sequence ID" value="NZ_CBCSGL010000001.1"/>
</dbReference>
<protein>
    <recommendedName>
        <fullName evidence="3">TIGR02677 family protein</fullName>
    </recommendedName>
</protein>
<name>A0A4R3VDQ8_ROSSA</name>
<dbReference type="AlphaFoldDB" id="A0A4R3VDQ8"/>